<evidence type="ECO:0000256" key="6">
    <source>
        <dbReference type="ARBA" id="ARBA00022989"/>
    </source>
</evidence>
<dbReference type="Proteomes" id="UP000069272">
    <property type="component" value="Chromosome 2R"/>
</dbReference>
<evidence type="ECO:0000256" key="7">
    <source>
        <dbReference type="ARBA" id="ARBA00023136"/>
    </source>
</evidence>
<dbReference type="PANTHER" id="PTHR21137">
    <property type="entry name" value="ODORANT RECEPTOR"/>
    <property type="match status" value="1"/>
</dbReference>
<keyword evidence="7" id="KW-0472">Membrane</keyword>
<keyword evidence="3" id="KW-0716">Sensory transduction</keyword>
<name>A0A182FZL9_ANOAL</name>
<evidence type="ECO:0000256" key="5">
    <source>
        <dbReference type="ARBA" id="ARBA00022725"/>
    </source>
</evidence>
<dbReference type="GO" id="GO:0005549">
    <property type="term" value="F:odorant binding"/>
    <property type="evidence" value="ECO:0007669"/>
    <property type="project" value="InterPro"/>
</dbReference>
<evidence type="ECO:0000256" key="8">
    <source>
        <dbReference type="ARBA" id="ARBA00023170"/>
    </source>
</evidence>
<dbReference type="STRING" id="7167.A0A182FZL9"/>
<sequence>MLQMVVRVANLVGVAGPPEYRYRFVVVFAFFVVMIVVPKVAFGYPDVGSLITGMAELVFQINNCGGMLILYVLNDDFVEVRDRFQLFVDNVFDDGCEPLLEALRTKHHLFQRLTKAFFSALFCTTNIYCYSPFMFSLFSYWDTLRNENSTMQYFQHMEENFYGLDTRTSFLPAMFCGLLMLPMIYMCGLTGGVKMAMIVNMIGYCAMCFDLISLKLQEVSRRGTHEKEIKEIVKMHQDALQCAKLVEKQVSLVLLLQVVLCVLIWSFILLFLTIKGVRNSQSINLIVLFLFDTAETVAYCYSGDVLSSAGSQVAKAVYHVNWESQTTAVQADLQLILLRAQQPVGVTAGKFSFMSIALFGNLVQKTYSFYIVLRDVI</sequence>
<dbReference type="GO" id="GO:0004984">
    <property type="term" value="F:olfactory receptor activity"/>
    <property type="evidence" value="ECO:0007669"/>
    <property type="project" value="InterPro"/>
</dbReference>
<keyword evidence="4" id="KW-0812">Transmembrane</keyword>
<evidence type="ECO:0000256" key="2">
    <source>
        <dbReference type="ARBA" id="ARBA00022475"/>
    </source>
</evidence>
<dbReference type="GO" id="GO:0005886">
    <property type="term" value="C:plasma membrane"/>
    <property type="evidence" value="ECO:0007669"/>
    <property type="project" value="UniProtKB-SubCell"/>
</dbReference>
<dbReference type="AlphaFoldDB" id="A0A182FZL9"/>
<dbReference type="GO" id="GO:0007165">
    <property type="term" value="P:signal transduction"/>
    <property type="evidence" value="ECO:0007669"/>
    <property type="project" value="UniProtKB-KW"/>
</dbReference>
<keyword evidence="8" id="KW-0675">Receptor</keyword>
<comment type="subcellular location">
    <subcellularLocation>
        <location evidence="1">Cell membrane</location>
        <topology evidence="1">Multi-pass membrane protein</topology>
    </subcellularLocation>
</comment>
<keyword evidence="11" id="KW-1185">Reference proteome</keyword>
<dbReference type="VEuPathDB" id="VectorBase:AALB20_027793"/>
<dbReference type="EnsemblMetazoa" id="AALB015458-RA">
    <property type="protein sequence ID" value="AALB015458-PA"/>
    <property type="gene ID" value="AALB015458"/>
</dbReference>
<dbReference type="Pfam" id="PF02949">
    <property type="entry name" value="7tm_6"/>
    <property type="match status" value="1"/>
</dbReference>
<accession>A0A182FZL9</accession>
<dbReference type="PANTHER" id="PTHR21137:SF35">
    <property type="entry name" value="ODORANT RECEPTOR 19A-RELATED"/>
    <property type="match status" value="1"/>
</dbReference>
<evidence type="ECO:0000256" key="9">
    <source>
        <dbReference type="ARBA" id="ARBA00023224"/>
    </source>
</evidence>
<reference evidence="10 11" key="1">
    <citation type="journal article" date="2017" name="G3 (Bethesda)">
        <title>The Physical Genome Mapping of Anopheles albimanus Corrected Scaffold Misassemblies and Identified Interarm Rearrangements in Genus Anopheles.</title>
        <authorList>
            <person name="Artemov G.N."/>
            <person name="Peery A.N."/>
            <person name="Jiang X."/>
            <person name="Tu Z."/>
            <person name="Stegniy V.N."/>
            <person name="Sharakhova M.V."/>
            <person name="Sharakhov I.V."/>
        </authorList>
    </citation>
    <scope>NUCLEOTIDE SEQUENCE [LARGE SCALE GENOMIC DNA]</scope>
    <source>
        <strain evidence="10 11">ALBI9_A</strain>
    </source>
</reference>
<evidence type="ECO:0000256" key="1">
    <source>
        <dbReference type="ARBA" id="ARBA00004651"/>
    </source>
</evidence>
<dbReference type="VEuPathDB" id="VectorBase:AALB015458"/>
<proteinExistence type="predicted"/>
<dbReference type="VEuPathDB" id="VectorBase:AALB20_031748"/>
<evidence type="ECO:0000313" key="11">
    <source>
        <dbReference type="Proteomes" id="UP000069272"/>
    </source>
</evidence>
<dbReference type="InterPro" id="IPR004117">
    <property type="entry name" value="7tm6_olfct_rcpt"/>
</dbReference>
<reference evidence="10" key="2">
    <citation type="submission" date="2022-08" db="UniProtKB">
        <authorList>
            <consortium name="EnsemblMetazoa"/>
        </authorList>
    </citation>
    <scope>IDENTIFICATION</scope>
    <source>
        <strain evidence="10">STECLA/ALBI9_A</strain>
    </source>
</reference>
<protein>
    <submittedName>
        <fullName evidence="10">Uncharacterized protein</fullName>
    </submittedName>
</protein>
<evidence type="ECO:0000256" key="4">
    <source>
        <dbReference type="ARBA" id="ARBA00022692"/>
    </source>
</evidence>
<keyword evidence="9" id="KW-0807">Transducer</keyword>
<keyword evidence="2" id="KW-1003">Cell membrane</keyword>
<keyword evidence="5" id="KW-0552">Olfaction</keyword>
<evidence type="ECO:0000313" key="10">
    <source>
        <dbReference type="EnsemblMetazoa" id="AALB015458-PA"/>
    </source>
</evidence>
<keyword evidence="6" id="KW-1133">Transmembrane helix</keyword>
<evidence type="ECO:0000256" key="3">
    <source>
        <dbReference type="ARBA" id="ARBA00022606"/>
    </source>
</evidence>
<organism evidence="10 11">
    <name type="scientific">Anopheles albimanus</name>
    <name type="common">New world malaria mosquito</name>
    <dbReference type="NCBI Taxonomy" id="7167"/>
    <lineage>
        <taxon>Eukaryota</taxon>
        <taxon>Metazoa</taxon>
        <taxon>Ecdysozoa</taxon>
        <taxon>Arthropoda</taxon>
        <taxon>Hexapoda</taxon>
        <taxon>Insecta</taxon>
        <taxon>Pterygota</taxon>
        <taxon>Neoptera</taxon>
        <taxon>Endopterygota</taxon>
        <taxon>Diptera</taxon>
        <taxon>Nematocera</taxon>
        <taxon>Culicoidea</taxon>
        <taxon>Culicidae</taxon>
        <taxon>Anophelinae</taxon>
        <taxon>Anopheles</taxon>
    </lineage>
</organism>